<sequence>MTTMRFVAFSLALCMLAGLATAEKKGLPHLPALIIPGLSPSRYPGGLLMPVFGHPWGSRNGRRHAPLPLERSDPSGSFGKKGQKKKPKDKRDKRNRRDNKELRRNKQISV</sequence>
<evidence type="ECO:0000313" key="3">
    <source>
        <dbReference type="EMBL" id="JAG91835.1"/>
    </source>
</evidence>
<feature type="signal peptide" evidence="2">
    <location>
        <begin position="1"/>
        <end position="22"/>
    </location>
</feature>
<feature type="compositionally biased region" description="Basic residues" evidence="1">
    <location>
        <begin position="81"/>
        <end position="97"/>
    </location>
</feature>
<protein>
    <submittedName>
        <fullName evidence="3">Putative secreted protein</fullName>
    </submittedName>
</protein>
<feature type="chain" id="PRO_5002218591" evidence="2">
    <location>
        <begin position="23"/>
        <end position="110"/>
    </location>
</feature>
<organism evidence="3">
    <name type="scientific">Amblyomma americanum</name>
    <name type="common">Lone star tick</name>
    <dbReference type="NCBI Taxonomy" id="6943"/>
    <lineage>
        <taxon>Eukaryota</taxon>
        <taxon>Metazoa</taxon>
        <taxon>Ecdysozoa</taxon>
        <taxon>Arthropoda</taxon>
        <taxon>Chelicerata</taxon>
        <taxon>Arachnida</taxon>
        <taxon>Acari</taxon>
        <taxon>Parasitiformes</taxon>
        <taxon>Ixodida</taxon>
        <taxon>Ixodoidea</taxon>
        <taxon>Ixodidae</taxon>
        <taxon>Amblyomminae</taxon>
        <taxon>Amblyomma</taxon>
    </lineage>
</organism>
<reference evidence="3" key="1">
    <citation type="journal article" date="2015" name="PLoS ONE">
        <title>An Insight into the Sialome of the Lone Star Tick, Amblyomma americanum, with a Glimpse on Its Time Dependent Gene Expression.</title>
        <authorList>
            <person name="Karim S."/>
            <person name="Ribeiro J.M."/>
        </authorList>
    </citation>
    <scope>NUCLEOTIDE SEQUENCE</scope>
    <source>
        <tissue evidence="3">Salivary gland</tissue>
    </source>
</reference>
<evidence type="ECO:0000256" key="1">
    <source>
        <dbReference type="SAM" id="MobiDB-lite"/>
    </source>
</evidence>
<dbReference type="EMBL" id="GBZX01000905">
    <property type="protein sequence ID" value="JAG91835.1"/>
    <property type="molecule type" value="mRNA"/>
</dbReference>
<accession>A0A0C9R4B0</accession>
<feature type="region of interest" description="Disordered" evidence="1">
    <location>
        <begin position="54"/>
        <end position="110"/>
    </location>
</feature>
<dbReference type="AlphaFoldDB" id="A0A0C9R4B0"/>
<keyword evidence="2" id="KW-0732">Signal</keyword>
<proteinExistence type="evidence at transcript level"/>
<evidence type="ECO:0000256" key="2">
    <source>
        <dbReference type="SAM" id="SignalP"/>
    </source>
</evidence>
<name>A0A0C9R4B0_AMBAM</name>